<comment type="caution">
    <text evidence="2">The sequence shown here is derived from an EMBL/GenBank/DDBJ whole genome shotgun (WGS) entry which is preliminary data.</text>
</comment>
<evidence type="ECO:0000313" key="2">
    <source>
        <dbReference type="EMBL" id="GDY46691.1"/>
    </source>
</evidence>
<dbReference type="EMBL" id="BJHV01000001">
    <property type="protein sequence ID" value="GDY46691.1"/>
    <property type="molecule type" value="Genomic_DNA"/>
</dbReference>
<keyword evidence="3" id="KW-1185">Reference proteome</keyword>
<evidence type="ECO:0000256" key="1">
    <source>
        <dbReference type="SAM" id="MobiDB-lite"/>
    </source>
</evidence>
<gene>
    <name evidence="2" type="ORF">SANT12839_075730</name>
</gene>
<feature type="compositionally biased region" description="Low complexity" evidence="1">
    <location>
        <begin position="14"/>
        <end position="25"/>
    </location>
</feature>
<name>A0A4D4KC17_9ACTN</name>
<proteinExistence type="predicted"/>
<organism evidence="2 3">
    <name type="scientific">Streptomyces antimycoticus</name>
    <dbReference type="NCBI Taxonomy" id="68175"/>
    <lineage>
        <taxon>Bacteria</taxon>
        <taxon>Bacillati</taxon>
        <taxon>Actinomycetota</taxon>
        <taxon>Actinomycetes</taxon>
        <taxon>Kitasatosporales</taxon>
        <taxon>Streptomycetaceae</taxon>
        <taxon>Streptomyces</taxon>
        <taxon>Streptomyces violaceusniger group</taxon>
    </lineage>
</organism>
<protein>
    <submittedName>
        <fullName evidence="2">Uncharacterized protein</fullName>
    </submittedName>
</protein>
<reference evidence="2 3" key="1">
    <citation type="journal article" date="2020" name="Int. J. Syst. Evol. Microbiol.">
        <title>Reclassification of Streptomyces castelarensis and Streptomyces sporoclivatus as later heterotypic synonyms of Streptomyces antimycoticus.</title>
        <authorList>
            <person name="Komaki H."/>
            <person name="Tamura T."/>
        </authorList>
    </citation>
    <scope>NUCLEOTIDE SEQUENCE [LARGE SCALE GENOMIC DNA]</scope>
    <source>
        <strain evidence="2 3">NBRC 12839</strain>
    </source>
</reference>
<feature type="region of interest" description="Disordered" evidence="1">
    <location>
        <begin position="1"/>
        <end position="25"/>
    </location>
</feature>
<dbReference type="AlphaFoldDB" id="A0A4D4KC17"/>
<dbReference type="Proteomes" id="UP000299290">
    <property type="component" value="Unassembled WGS sequence"/>
</dbReference>
<evidence type="ECO:0000313" key="3">
    <source>
        <dbReference type="Proteomes" id="UP000299290"/>
    </source>
</evidence>
<accession>A0A4D4KC17</accession>
<sequence length="95" mass="9410">MQEAQEEEVHAEPLVGDDALGDLLGGADQTRTEAVVVLDQVLEGGVLPHALAVGGGPARLLDGAAEAVHGLGVGLGDESAVAPLVTSPPLTLGTQ</sequence>